<dbReference type="RefSeq" id="WP_188254445.1">
    <property type="nucleotide sequence ID" value="NZ_JABVCF010000004.1"/>
</dbReference>
<sequence>MRLTTIDLDAGTVTSELIPDKETTGPLPIKWYCGLVVKDSSDPVIQAARKEIDLEEGEWRVECRNEKAGSDPGQSVIDVPKS</sequence>
<dbReference type="Proteomes" id="UP000680348">
    <property type="component" value="Unassembled WGS sequence"/>
</dbReference>
<accession>A0A942DX70</accession>
<comment type="caution">
    <text evidence="1">The sequence shown here is derived from an EMBL/GenBank/DDBJ whole genome shotgun (WGS) entry which is preliminary data.</text>
</comment>
<protein>
    <submittedName>
        <fullName evidence="1">Uncharacterized protein</fullName>
    </submittedName>
</protein>
<reference evidence="1" key="1">
    <citation type="submission" date="2021-04" db="EMBL/GenBank/DDBJ databases">
        <title>Pseudaminobacter soli sp. nov., isolated from paddy soil contaminated by heavy metals.</title>
        <authorList>
            <person name="Zhang K."/>
        </authorList>
    </citation>
    <scope>NUCLEOTIDE SEQUENCE</scope>
    <source>
        <strain evidence="1">19-2017</strain>
    </source>
</reference>
<dbReference type="EMBL" id="JAGWCR010000004">
    <property type="protein sequence ID" value="MBS3648883.1"/>
    <property type="molecule type" value="Genomic_DNA"/>
</dbReference>
<dbReference type="AlphaFoldDB" id="A0A942DX70"/>
<name>A0A942DX70_9HYPH</name>
<gene>
    <name evidence="1" type="ORF">KEU06_09715</name>
</gene>
<proteinExistence type="predicted"/>
<evidence type="ECO:0000313" key="1">
    <source>
        <dbReference type="EMBL" id="MBS3648883.1"/>
    </source>
</evidence>
<organism evidence="1 2">
    <name type="scientific">Pseudaminobacter soli</name>
    <name type="common">ex Zhang et al. 2022</name>
    <dbReference type="NCBI Taxonomy" id="2831468"/>
    <lineage>
        <taxon>Bacteria</taxon>
        <taxon>Pseudomonadati</taxon>
        <taxon>Pseudomonadota</taxon>
        <taxon>Alphaproteobacteria</taxon>
        <taxon>Hyphomicrobiales</taxon>
        <taxon>Phyllobacteriaceae</taxon>
        <taxon>Pseudaminobacter</taxon>
    </lineage>
</organism>
<evidence type="ECO:0000313" key="2">
    <source>
        <dbReference type="Proteomes" id="UP000680348"/>
    </source>
</evidence>
<keyword evidence="2" id="KW-1185">Reference proteome</keyword>